<dbReference type="EMBL" id="HG994366">
    <property type="protein sequence ID" value="CAF1920089.1"/>
    <property type="molecule type" value="Genomic_DNA"/>
</dbReference>
<protein>
    <submittedName>
        <fullName evidence="1">(rape) hypothetical protein</fullName>
    </submittedName>
</protein>
<dbReference type="Proteomes" id="UP001295469">
    <property type="component" value="Chromosome C02"/>
</dbReference>
<dbReference type="AlphaFoldDB" id="A0A816KHF6"/>
<dbReference type="Gramene" id="CDX99750">
    <property type="protein sequence ID" value="CDX99750"/>
    <property type="gene ID" value="GSBRNA2T00108388001"/>
</dbReference>
<proteinExistence type="predicted"/>
<reference evidence="1" key="1">
    <citation type="submission" date="2021-01" db="EMBL/GenBank/DDBJ databases">
        <authorList>
            <consortium name="Genoscope - CEA"/>
            <person name="William W."/>
        </authorList>
    </citation>
    <scope>NUCLEOTIDE SEQUENCE</scope>
</reference>
<accession>A0A816KHF6</accession>
<evidence type="ECO:0000313" key="1">
    <source>
        <dbReference type="EMBL" id="CAF1920089.1"/>
    </source>
</evidence>
<gene>
    <name evidence="1" type="ORF">DARMORV10_C02P52430.1</name>
</gene>
<name>A0A816KHF6_BRANA</name>
<sequence>MVSNGWLCVLTSFVVLRQVVRMRVRSIDLAAERRHSPT</sequence>
<organism evidence="1">
    <name type="scientific">Brassica napus</name>
    <name type="common">Rape</name>
    <dbReference type="NCBI Taxonomy" id="3708"/>
    <lineage>
        <taxon>Eukaryota</taxon>
        <taxon>Viridiplantae</taxon>
        <taxon>Streptophyta</taxon>
        <taxon>Embryophyta</taxon>
        <taxon>Tracheophyta</taxon>
        <taxon>Spermatophyta</taxon>
        <taxon>Magnoliopsida</taxon>
        <taxon>eudicotyledons</taxon>
        <taxon>Gunneridae</taxon>
        <taxon>Pentapetalae</taxon>
        <taxon>rosids</taxon>
        <taxon>malvids</taxon>
        <taxon>Brassicales</taxon>
        <taxon>Brassicaceae</taxon>
        <taxon>Brassiceae</taxon>
        <taxon>Brassica</taxon>
    </lineage>
</organism>